<evidence type="ECO:0000313" key="3">
    <source>
        <dbReference type="EMBL" id="NRN67573.1"/>
    </source>
</evidence>
<reference evidence="3 4" key="1">
    <citation type="submission" date="2020-01" db="EMBL/GenBank/DDBJ databases">
        <title>Kibdelosporangium persica a novel Actinomycetes from a hot desert in Iran.</title>
        <authorList>
            <person name="Safaei N."/>
            <person name="Zaburannyi N."/>
            <person name="Mueller R."/>
            <person name="Wink J."/>
        </authorList>
    </citation>
    <scope>NUCLEOTIDE SEQUENCE [LARGE SCALE GENOMIC DNA]</scope>
    <source>
        <strain evidence="3 4">4NS15</strain>
    </source>
</reference>
<proteinExistence type="predicted"/>
<protein>
    <recommendedName>
        <fullName evidence="2">DUF6292 domain-containing protein</fullName>
    </recommendedName>
</protein>
<name>A0ABX2F9V9_9PSEU</name>
<accession>A0ABX2F9V9</accession>
<organism evidence="3 4">
    <name type="scientific">Kibdelosporangium persicum</name>
    <dbReference type="NCBI Taxonomy" id="2698649"/>
    <lineage>
        <taxon>Bacteria</taxon>
        <taxon>Bacillati</taxon>
        <taxon>Actinomycetota</taxon>
        <taxon>Actinomycetes</taxon>
        <taxon>Pseudonocardiales</taxon>
        <taxon>Pseudonocardiaceae</taxon>
        <taxon>Kibdelosporangium</taxon>
    </lineage>
</organism>
<evidence type="ECO:0000313" key="4">
    <source>
        <dbReference type="Proteomes" id="UP000763557"/>
    </source>
</evidence>
<dbReference type="Pfam" id="PF19809">
    <property type="entry name" value="DUF6292"/>
    <property type="match status" value="1"/>
</dbReference>
<dbReference type="RefSeq" id="WP_173135674.1">
    <property type="nucleotide sequence ID" value="NZ_CBCSGW010000001.1"/>
</dbReference>
<gene>
    <name evidence="3" type="ORF">GC106_48130</name>
</gene>
<feature type="compositionally biased region" description="Low complexity" evidence="1">
    <location>
        <begin position="104"/>
        <end position="121"/>
    </location>
</feature>
<sequence>MIDELRDYLTAVTAHLGVGLESCCWGSDAPAWAYVALDWRLSGRDVALVWDAESGWSIATEPDIGRDLDVVARLDGEVTPEPAAVADFVATLRSAVRQPPSAGSAVPTTVSPVTVSTTTAA</sequence>
<feature type="domain" description="DUF6292" evidence="2">
    <location>
        <begin position="8"/>
        <end position="90"/>
    </location>
</feature>
<comment type="caution">
    <text evidence="3">The sequence shown here is derived from an EMBL/GenBank/DDBJ whole genome shotgun (WGS) entry which is preliminary data.</text>
</comment>
<dbReference type="InterPro" id="IPR046259">
    <property type="entry name" value="DUF6292"/>
</dbReference>
<feature type="region of interest" description="Disordered" evidence="1">
    <location>
        <begin position="99"/>
        <end position="121"/>
    </location>
</feature>
<evidence type="ECO:0000256" key="1">
    <source>
        <dbReference type="SAM" id="MobiDB-lite"/>
    </source>
</evidence>
<dbReference type="EMBL" id="JAAATY010000015">
    <property type="protein sequence ID" value="NRN67573.1"/>
    <property type="molecule type" value="Genomic_DNA"/>
</dbReference>
<keyword evidence="4" id="KW-1185">Reference proteome</keyword>
<dbReference type="Proteomes" id="UP000763557">
    <property type="component" value="Unassembled WGS sequence"/>
</dbReference>
<evidence type="ECO:0000259" key="2">
    <source>
        <dbReference type="Pfam" id="PF19809"/>
    </source>
</evidence>